<evidence type="ECO:0000259" key="2">
    <source>
        <dbReference type="Pfam" id="PF23951"/>
    </source>
</evidence>
<feature type="chain" id="PRO_5023122442" description="DUF7282 domain-containing protein" evidence="1">
    <location>
        <begin position="28"/>
        <end position="147"/>
    </location>
</feature>
<keyword evidence="1" id="KW-0732">Signal</keyword>
<protein>
    <recommendedName>
        <fullName evidence="2">DUF7282 domain-containing protein</fullName>
    </recommendedName>
</protein>
<dbReference type="AlphaFoldDB" id="A0A5B0V955"/>
<organism evidence="3 4">
    <name type="scientific">Marinobacter salinexigens</name>
    <dbReference type="NCBI Taxonomy" id="2919747"/>
    <lineage>
        <taxon>Bacteria</taxon>
        <taxon>Pseudomonadati</taxon>
        <taxon>Pseudomonadota</taxon>
        <taxon>Gammaproteobacteria</taxon>
        <taxon>Pseudomonadales</taxon>
        <taxon>Marinobacteraceae</taxon>
        <taxon>Marinobacter</taxon>
    </lineage>
</organism>
<gene>
    <name evidence="3" type="ORF">FWJ25_18720</name>
</gene>
<dbReference type="RefSeq" id="WP_149601788.1">
    <property type="nucleotide sequence ID" value="NZ_VTUU01000016.1"/>
</dbReference>
<keyword evidence="4" id="KW-1185">Reference proteome</keyword>
<feature type="domain" description="DUF7282" evidence="2">
    <location>
        <begin position="36"/>
        <end position="143"/>
    </location>
</feature>
<comment type="caution">
    <text evidence="3">The sequence shown here is derived from an EMBL/GenBank/DDBJ whole genome shotgun (WGS) entry which is preliminary data.</text>
</comment>
<dbReference type="EMBL" id="VTUU01000016">
    <property type="protein sequence ID" value="KAA1170569.1"/>
    <property type="molecule type" value="Genomic_DNA"/>
</dbReference>
<sequence length="147" mass="15469">MTKKLTKLSTLSAVIFSGALLAGPASAGHHEEMDGAQVWADDQSVAAGSVTAKKVNAETNGWLVVHRTDSNMKPGPVVGHAPLKKGKNMDVAAILTEEVKPGEMLMLMVHGESGGMKTGIFEYTLGAKEDGPIKKDGKLIMQVVTTK</sequence>
<dbReference type="Proteomes" id="UP000323161">
    <property type="component" value="Unassembled WGS sequence"/>
</dbReference>
<dbReference type="Pfam" id="PF23951">
    <property type="entry name" value="DUF7282"/>
    <property type="match status" value="1"/>
</dbReference>
<feature type="signal peptide" evidence="1">
    <location>
        <begin position="1"/>
        <end position="27"/>
    </location>
</feature>
<reference evidence="3 4" key="1">
    <citation type="submission" date="2019-08" db="EMBL/GenBank/DDBJ databases">
        <title>Marinobacter ZYF650 sp. nov., a marine bacterium isolated from seawater of the Mariana trench.</title>
        <authorList>
            <person name="Ahmad W."/>
        </authorList>
    </citation>
    <scope>NUCLEOTIDE SEQUENCE [LARGE SCALE GENOMIC DNA]</scope>
    <source>
        <strain evidence="3 4">ZYF650</strain>
    </source>
</reference>
<name>A0A5B0V955_9GAMM</name>
<accession>A0A5B0V955</accession>
<evidence type="ECO:0000256" key="1">
    <source>
        <dbReference type="SAM" id="SignalP"/>
    </source>
</evidence>
<dbReference type="InterPro" id="IPR055706">
    <property type="entry name" value="Slg1/2_DUF7282"/>
</dbReference>
<proteinExistence type="predicted"/>
<evidence type="ECO:0000313" key="3">
    <source>
        <dbReference type="EMBL" id="KAA1170569.1"/>
    </source>
</evidence>
<evidence type="ECO:0000313" key="4">
    <source>
        <dbReference type="Proteomes" id="UP000323161"/>
    </source>
</evidence>